<dbReference type="InterPro" id="IPR036388">
    <property type="entry name" value="WH-like_DNA-bd_sf"/>
</dbReference>
<dbReference type="GO" id="GO:0003918">
    <property type="term" value="F:DNA topoisomerase type II (double strand cut, ATP-hydrolyzing) activity"/>
    <property type="evidence" value="ECO:0007669"/>
    <property type="project" value="UniProtKB-UniRule"/>
</dbReference>
<sequence length="274" mass="31365">MREITTEIRTVYYRNPELFKSRDKVSAAIDDLCCMIGCTRSSLHVYASEKGIVFGNISFSVGNQRYNCTTGGIKGTPIPSKTDKIKSMKNKDALFILVVKKETVFQRLVEDGFCRKYRCILITAKGMPDVASRFFLRKMWSEFQLPVFALVDFDPYGLKILSVFRNGSKNMSFDSENLTTPDIKLIGMLHKDIERYQIREDLKLKMTDFDIKTAKSLLKKPYISEEEKEGLRYMLDNGIKCEVEAWYSHGIEFLSKVVLPLKIQSMVVPGQPSA</sequence>
<gene>
    <name evidence="15" type="ORF">RchiOBHm_Chr5g0010071</name>
</gene>
<evidence type="ECO:0000256" key="7">
    <source>
        <dbReference type="ARBA" id="ARBA00022842"/>
    </source>
</evidence>
<evidence type="ECO:0000259" key="13">
    <source>
        <dbReference type="Pfam" id="PF04406"/>
    </source>
</evidence>
<feature type="domain" description="Spo11/DNA topoisomerase VI subunit A N-terminal" evidence="13">
    <location>
        <begin position="4"/>
        <end position="45"/>
    </location>
</feature>
<name>A0A2P6Q4H5_ROSCH</name>
<evidence type="ECO:0000256" key="3">
    <source>
        <dbReference type="ARBA" id="ARBA00004123"/>
    </source>
</evidence>
<evidence type="ECO:0000256" key="6">
    <source>
        <dbReference type="ARBA" id="ARBA00022723"/>
    </source>
</evidence>
<dbReference type="GO" id="GO:0000706">
    <property type="term" value="P:meiotic DNA double-strand break processing"/>
    <property type="evidence" value="ECO:0007669"/>
    <property type="project" value="TreeGrafter"/>
</dbReference>
<dbReference type="OrthoDB" id="5377392at2759"/>
<dbReference type="AlphaFoldDB" id="A0A2P6Q4H5"/>
<keyword evidence="10 12" id="KW-0413">Isomerase</keyword>
<keyword evidence="8 12" id="KW-0799">Topoisomerase</keyword>
<proteinExistence type="inferred from homology"/>
<evidence type="ECO:0000256" key="10">
    <source>
        <dbReference type="ARBA" id="ARBA00023235"/>
    </source>
</evidence>
<evidence type="ECO:0000256" key="12">
    <source>
        <dbReference type="PROSITE-ProRule" id="PRU01385"/>
    </source>
</evidence>
<dbReference type="EMBL" id="PDCK01000043">
    <property type="protein sequence ID" value="PRQ29088.1"/>
    <property type="molecule type" value="Genomic_DNA"/>
</dbReference>
<dbReference type="STRING" id="74649.A0A2P6Q4H5"/>
<dbReference type="GO" id="GO:0046872">
    <property type="term" value="F:metal ion binding"/>
    <property type="evidence" value="ECO:0007669"/>
    <property type="project" value="UniProtKB-KW"/>
</dbReference>
<dbReference type="GO" id="GO:0042138">
    <property type="term" value="P:meiotic DNA double-strand break formation"/>
    <property type="evidence" value="ECO:0007669"/>
    <property type="project" value="InterPro"/>
</dbReference>
<dbReference type="Proteomes" id="UP000238479">
    <property type="component" value="Chromosome 5"/>
</dbReference>
<dbReference type="PANTHER" id="PTHR10848:SF3">
    <property type="entry name" value="MEIOTIC RECOMBINATION PROTEIN SPO11-1"/>
    <property type="match status" value="1"/>
</dbReference>
<dbReference type="PANTHER" id="PTHR10848">
    <property type="entry name" value="MEIOTIC RECOMBINATION PROTEIN SPO11"/>
    <property type="match status" value="1"/>
</dbReference>
<evidence type="ECO:0000256" key="8">
    <source>
        <dbReference type="ARBA" id="ARBA00023029"/>
    </source>
</evidence>
<keyword evidence="9 12" id="KW-0238">DNA-binding</keyword>
<dbReference type="GO" id="GO:0003677">
    <property type="term" value="F:DNA binding"/>
    <property type="evidence" value="ECO:0007669"/>
    <property type="project" value="UniProtKB-UniRule"/>
</dbReference>
<dbReference type="InterPro" id="IPR013048">
    <property type="entry name" value="Meiotic_Spo11"/>
</dbReference>
<accession>A0A2P6Q4H5</accession>
<dbReference type="GO" id="GO:0000228">
    <property type="term" value="C:nuclear chromosome"/>
    <property type="evidence" value="ECO:0007669"/>
    <property type="project" value="TreeGrafter"/>
</dbReference>
<dbReference type="InterPro" id="IPR036078">
    <property type="entry name" value="Spo11/TopoVI_A_sf"/>
</dbReference>
<dbReference type="Gramene" id="PRQ29088">
    <property type="protein sequence ID" value="PRQ29088"/>
    <property type="gene ID" value="RchiOBHm_Chr5g0010071"/>
</dbReference>
<keyword evidence="7" id="KW-0460">Magnesium</keyword>
<dbReference type="EC" id="5.6.2.2" evidence="5"/>
<keyword evidence="16" id="KW-1185">Reference proteome</keyword>
<evidence type="ECO:0000313" key="16">
    <source>
        <dbReference type="Proteomes" id="UP000238479"/>
    </source>
</evidence>
<feature type="domain" description="Topoisomerase 6 subunit A/Spo11 TOPRIM" evidence="14">
    <location>
        <begin position="95"/>
        <end position="263"/>
    </location>
</feature>
<keyword evidence="6" id="KW-0479">Metal-binding</keyword>
<evidence type="ECO:0000256" key="9">
    <source>
        <dbReference type="ARBA" id="ARBA00023125"/>
    </source>
</evidence>
<dbReference type="CDD" id="cd00223">
    <property type="entry name" value="TOPRIM_TopoIIB_SPO"/>
    <property type="match status" value="1"/>
</dbReference>
<dbReference type="GO" id="GO:0005524">
    <property type="term" value="F:ATP binding"/>
    <property type="evidence" value="ECO:0007669"/>
    <property type="project" value="InterPro"/>
</dbReference>
<keyword evidence="11" id="KW-0539">Nucleus</keyword>
<organism evidence="15 16">
    <name type="scientific">Rosa chinensis</name>
    <name type="common">China rose</name>
    <dbReference type="NCBI Taxonomy" id="74649"/>
    <lineage>
        <taxon>Eukaryota</taxon>
        <taxon>Viridiplantae</taxon>
        <taxon>Streptophyta</taxon>
        <taxon>Embryophyta</taxon>
        <taxon>Tracheophyta</taxon>
        <taxon>Spermatophyta</taxon>
        <taxon>Magnoliopsida</taxon>
        <taxon>eudicotyledons</taxon>
        <taxon>Gunneridae</taxon>
        <taxon>Pentapetalae</taxon>
        <taxon>rosids</taxon>
        <taxon>fabids</taxon>
        <taxon>Rosales</taxon>
        <taxon>Rosaceae</taxon>
        <taxon>Rosoideae</taxon>
        <taxon>Rosoideae incertae sedis</taxon>
        <taxon>Rosa</taxon>
    </lineage>
</organism>
<reference evidence="15 16" key="1">
    <citation type="journal article" date="2018" name="Nat. Genet.">
        <title>The Rosa genome provides new insights in the design of modern roses.</title>
        <authorList>
            <person name="Bendahmane M."/>
        </authorList>
    </citation>
    <scope>NUCLEOTIDE SEQUENCE [LARGE SCALE GENOMIC DNA]</scope>
    <source>
        <strain evidence="16">cv. Old Blush</strain>
    </source>
</reference>
<feature type="active site" description="O-(5'-phospho-DNA)-tyrosine intermediate" evidence="12">
    <location>
        <position position="13"/>
    </location>
</feature>
<evidence type="ECO:0000256" key="5">
    <source>
        <dbReference type="ARBA" id="ARBA00012895"/>
    </source>
</evidence>
<dbReference type="PROSITE" id="PS52041">
    <property type="entry name" value="TOPO_IIB"/>
    <property type="match status" value="1"/>
</dbReference>
<evidence type="ECO:0000259" key="14">
    <source>
        <dbReference type="Pfam" id="PF21180"/>
    </source>
</evidence>
<dbReference type="PRINTS" id="PR01551">
    <property type="entry name" value="SPO11HOMOLOG"/>
</dbReference>
<dbReference type="InterPro" id="IPR013049">
    <property type="entry name" value="Spo11/TopoVI_A_N"/>
</dbReference>
<dbReference type="Pfam" id="PF21180">
    <property type="entry name" value="TOP6A-Spo11_Toprim"/>
    <property type="match status" value="1"/>
</dbReference>
<comment type="catalytic activity">
    <reaction evidence="1 12">
        <text>ATP-dependent breakage, passage and rejoining of double-stranded DNA.</text>
        <dbReference type="EC" id="5.6.2.2"/>
    </reaction>
</comment>
<dbReference type="InterPro" id="IPR034136">
    <property type="entry name" value="TOPRIM_Topo6A/Spo11"/>
</dbReference>
<dbReference type="OMA" id="NDITCCA"/>
<comment type="caution">
    <text evidence="15">The sequence shown here is derived from an EMBL/GenBank/DDBJ whole genome shotgun (WGS) entry which is preliminary data.</text>
</comment>
<comment type="cofactor">
    <cofactor evidence="2">
        <name>Mg(2+)</name>
        <dbReference type="ChEBI" id="CHEBI:18420"/>
    </cofactor>
</comment>
<protein>
    <recommendedName>
        <fullName evidence="5">DNA topoisomerase (ATP-hydrolyzing)</fullName>
        <ecNumber evidence="5">5.6.2.2</ecNumber>
    </recommendedName>
</protein>
<comment type="similarity">
    <text evidence="4 12">Belongs to the TOP6A family.</text>
</comment>
<evidence type="ECO:0000256" key="1">
    <source>
        <dbReference type="ARBA" id="ARBA00000185"/>
    </source>
</evidence>
<dbReference type="Pfam" id="PF04406">
    <property type="entry name" value="TP6A_N"/>
    <property type="match status" value="1"/>
</dbReference>
<dbReference type="Gene3D" id="1.10.10.10">
    <property type="entry name" value="Winged helix-like DNA-binding domain superfamily/Winged helix DNA-binding domain"/>
    <property type="match status" value="1"/>
</dbReference>
<evidence type="ECO:0000313" key="15">
    <source>
        <dbReference type="EMBL" id="PRQ29088.1"/>
    </source>
</evidence>
<dbReference type="SUPFAM" id="SSF56726">
    <property type="entry name" value="DNA topoisomerase IV, alpha subunit"/>
    <property type="match status" value="1"/>
</dbReference>
<evidence type="ECO:0000256" key="11">
    <source>
        <dbReference type="ARBA" id="ARBA00023242"/>
    </source>
</evidence>
<evidence type="ECO:0000256" key="2">
    <source>
        <dbReference type="ARBA" id="ARBA00001946"/>
    </source>
</evidence>
<dbReference type="PRINTS" id="PR01550">
    <property type="entry name" value="TOP6AFAMILY"/>
</dbReference>
<dbReference type="InterPro" id="IPR002815">
    <property type="entry name" value="Spo11/TopoVI_A"/>
</dbReference>
<comment type="subcellular location">
    <subcellularLocation>
        <location evidence="3">Nucleus</location>
    </subcellularLocation>
</comment>
<evidence type="ECO:0000256" key="4">
    <source>
        <dbReference type="ARBA" id="ARBA00006559"/>
    </source>
</evidence>
<dbReference type="GO" id="GO:0007131">
    <property type="term" value="P:reciprocal meiotic recombination"/>
    <property type="evidence" value="ECO:0007669"/>
    <property type="project" value="TreeGrafter"/>
</dbReference>
<dbReference type="Gene3D" id="3.40.1360.10">
    <property type="match status" value="1"/>
</dbReference>